<dbReference type="KEGG" id="pgu:PGUG_01702"/>
<organism evidence="2 3">
    <name type="scientific">Meyerozyma guilliermondii (strain ATCC 6260 / CBS 566 / DSM 6381 / JCM 1539 / NBRC 10279 / NRRL Y-324)</name>
    <name type="common">Yeast</name>
    <name type="synonym">Candida guilliermondii</name>
    <dbReference type="NCBI Taxonomy" id="294746"/>
    <lineage>
        <taxon>Eukaryota</taxon>
        <taxon>Fungi</taxon>
        <taxon>Dikarya</taxon>
        <taxon>Ascomycota</taxon>
        <taxon>Saccharomycotina</taxon>
        <taxon>Pichiomycetes</taxon>
        <taxon>Debaryomycetaceae</taxon>
        <taxon>Meyerozyma</taxon>
    </lineage>
</organism>
<dbReference type="GeneID" id="5127533"/>
<accession>A5DEK1</accession>
<keyword evidence="3" id="KW-1185">Reference proteome</keyword>
<dbReference type="Proteomes" id="UP000001997">
    <property type="component" value="Unassembled WGS sequence"/>
</dbReference>
<keyword evidence="1" id="KW-0812">Transmembrane</keyword>
<dbReference type="VEuPathDB" id="FungiDB:PGUG_01702"/>
<dbReference type="AlphaFoldDB" id="A5DEK1"/>
<evidence type="ECO:0000256" key="1">
    <source>
        <dbReference type="SAM" id="Phobius"/>
    </source>
</evidence>
<protein>
    <submittedName>
        <fullName evidence="2">Uncharacterized protein</fullName>
    </submittedName>
</protein>
<name>A5DEK1_PICGU</name>
<reference evidence="2 3" key="1">
    <citation type="journal article" date="2009" name="Nature">
        <title>Evolution of pathogenicity and sexual reproduction in eight Candida genomes.</title>
        <authorList>
            <person name="Butler G."/>
            <person name="Rasmussen M.D."/>
            <person name="Lin M.F."/>
            <person name="Santos M.A."/>
            <person name="Sakthikumar S."/>
            <person name="Munro C.A."/>
            <person name="Rheinbay E."/>
            <person name="Grabherr M."/>
            <person name="Forche A."/>
            <person name="Reedy J.L."/>
            <person name="Agrafioti I."/>
            <person name="Arnaud M.B."/>
            <person name="Bates S."/>
            <person name="Brown A.J."/>
            <person name="Brunke S."/>
            <person name="Costanzo M.C."/>
            <person name="Fitzpatrick D.A."/>
            <person name="de Groot P.W."/>
            <person name="Harris D."/>
            <person name="Hoyer L.L."/>
            <person name="Hube B."/>
            <person name="Klis F.M."/>
            <person name="Kodira C."/>
            <person name="Lennard N."/>
            <person name="Logue M.E."/>
            <person name="Martin R."/>
            <person name="Neiman A.M."/>
            <person name="Nikolaou E."/>
            <person name="Quail M.A."/>
            <person name="Quinn J."/>
            <person name="Santos M.C."/>
            <person name="Schmitzberger F.F."/>
            <person name="Sherlock G."/>
            <person name="Shah P."/>
            <person name="Silverstein K.A."/>
            <person name="Skrzypek M.S."/>
            <person name="Soll D."/>
            <person name="Staggs R."/>
            <person name="Stansfield I."/>
            <person name="Stumpf M.P."/>
            <person name="Sudbery P.E."/>
            <person name="Srikantha T."/>
            <person name="Zeng Q."/>
            <person name="Berman J."/>
            <person name="Berriman M."/>
            <person name="Heitman J."/>
            <person name="Gow N.A."/>
            <person name="Lorenz M.C."/>
            <person name="Birren B.W."/>
            <person name="Kellis M."/>
            <person name="Cuomo C.A."/>
        </authorList>
    </citation>
    <scope>NUCLEOTIDE SEQUENCE [LARGE SCALE GENOMIC DNA]</scope>
    <source>
        <strain evidence="3">ATCC 6260 / CBS 566 / DSM 6381 / JCM 1539 / NBRC 10279 / NRRL Y-324</strain>
    </source>
</reference>
<dbReference type="RefSeq" id="XP_001486031.2">
    <property type="nucleotide sequence ID" value="XM_001485981.1"/>
</dbReference>
<feature type="transmembrane region" description="Helical" evidence="1">
    <location>
        <begin position="70"/>
        <end position="90"/>
    </location>
</feature>
<dbReference type="EMBL" id="CH408156">
    <property type="protein sequence ID" value="EDK37604.2"/>
    <property type="molecule type" value="Genomic_DNA"/>
</dbReference>
<dbReference type="HOGENOM" id="CLU_1741259_0_0_1"/>
<feature type="transmembrane region" description="Helical" evidence="1">
    <location>
        <begin position="29"/>
        <end position="50"/>
    </location>
</feature>
<keyword evidence="1" id="KW-1133">Transmembrane helix</keyword>
<evidence type="ECO:0000313" key="3">
    <source>
        <dbReference type="Proteomes" id="UP000001997"/>
    </source>
</evidence>
<keyword evidence="1" id="KW-0472">Membrane</keyword>
<dbReference type="InParanoid" id="A5DEK1"/>
<evidence type="ECO:0000313" key="2">
    <source>
        <dbReference type="EMBL" id="EDK37604.2"/>
    </source>
</evidence>
<gene>
    <name evidence="2" type="ORF">PGUG_01702</name>
</gene>
<proteinExistence type="predicted"/>
<sequence>MDTQGKRKRQKGIVLVGRVITHSPIHRKLTLFIFSFDPFSILSFFISLISPNPLLFFSFLFPSQFPQFSLFALLSLYTFLSNVFGMYPILQSDSISSPYQKYSASTEDKECQIHQNCLKNGSCHGPAVFRIVDGAHHGLMTGFKQQTKNR</sequence>